<comment type="subcellular location">
    <subcellularLocation>
        <location evidence="1">Membrane</location>
        <topology evidence="1">Multi-pass membrane protein</topology>
    </subcellularLocation>
</comment>
<feature type="transmembrane region" description="Helical" evidence="7">
    <location>
        <begin position="111"/>
        <end position="134"/>
    </location>
</feature>
<dbReference type="Pfam" id="PF00999">
    <property type="entry name" value="Na_H_Exchanger"/>
    <property type="match status" value="1"/>
</dbReference>
<keyword evidence="3" id="KW-0813">Transport</keyword>
<dbReference type="GO" id="GO:0016020">
    <property type="term" value="C:membrane"/>
    <property type="evidence" value="ECO:0007669"/>
    <property type="project" value="UniProtKB-SubCell"/>
</dbReference>
<dbReference type="PANTHER" id="PTHR42751">
    <property type="entry name" value="SODIUM/HYDROGEN EXCHANGER FAMILY/TRKA DOMAIN PROTEIN"/>
    <property type="match status" value="1"/>
</dbReference>
<evidence type="ECO:0000256" key="6">
    <source>
        <dbReference type="ARBA" id="ARBA00023136"/>
    </source>
</evidence>
<feature type="transmembrane region" description="Helical" evidence="7">
    <location>
        <begin position="6"/>
        <end position="26"/>
    </location>
</feature>
<dbReference type="GO" id="GO:0006813">
    <property type="term" value="P:potassium ion transport"/>
    <property type="evidence" value="ECO:0007669"/>
    <property type="project" value="InterPro"/>
</dbReference>
<reference evidence="9 10" key="1">
    <citation type="journal article" date="2015" name="Nature">
        <title>rRNA introns, odd ribosomes, and small enigmatic genomes across a large radiation of phyla.</title>
        <authorList>
            <person name="Brown C.T."/>
            <person name="Hug L.A."/>
            <person name="Thomas B.C."/>
            <person name="Sharon I."/>
            <person name="Castelle C.J."/>
            <person name="Singh A."/>
            <person name="Wilkins M.J."/>
            <person name="Williams K.H."/>
            <person name="Banfield J.F."/>
        </authorList>
    </citation>
    <scope>NUCLEOTIDE SEQUENCE [LARGE SCALE GENOMIC DNA]</scope>
</reference>
<feature type="transmembrane region" description="Helical" evidence="7">
    <location>
        <begin position="53"/>
        <end position="71"/>
    </location>
</feature>
<comment type="similarity">
    <text evidence="2">Belongs to the monovalent cation:proton antiporter 2 (CPA2) transporter (TC 2.A.37) family.</text>
</comment>
<keyword evidence="6 7" id="KW-0472">Membrane</keyword>
<dbReference type="STRING" id="1618436.UV59_C0008G0022"/>
<feature type="transmembrane region" description="Helical" evidence="7">
    <location>
        <begin position="222"/>
        <end position="241"/>
    </location>
</feature>
<feature type="transmembrane region" description="Helical" evidence="7">
    <location>
        <begin position="363"/>
        <end position="386"/>
    </location>
</feature>
<evidence type="ECO:0000313" key="9">
    <source>
        <dbReference type="EMBL" id="KKS85329.1"/>
    </source>
</evidence>
<feature type="transmembrane region" description="Helical" evidence="7">
    <location>
        <begin position="180"/>
        <end position="201"/>
    </location>
</feature>
<dbReference type="InterPro" id="IPR003148">
    <property type="entry name" value="RCK_N"/>
</dbReference>
<evidence type="ECO:0000256" key="2">
    <source>
        <dbReference type="ARBA" id="ARBA00005551"/>
    </source>
</evidence>
<dbReference type="AlphaFoldDB" id="A0A0G1CIL6"/>
<accession>A0A0G1CIL6</accession>
<feature type="transmembrane region" description="Helical" evidence="7">
    <location>
        <begin position="31"/>
        <end position="47"/>
    </location>
</feature>
<dbReference type="Gene3D" id="1.20.1530.20">
    <property type="match status" value="1"/>
</dbReference>
<dbReference type="InterPro" id="IPR038770">
    <property type="entry name" value="Na+/solute_symporter_sf"/>
</dbReference>
<dbReference type="GO" id="GO:1902600">
    <property type="term" value="P:proton transmembrane transport"/>
    <property type="evidence" value="ECO:0007669"/>
    <property type="project" value="InterPro"/>
</dbReference>
<dbReference type="Gene3D" id="3.40.50.720">
    <property type="entry name" value="NAD(P)-binding Rossmann-like Domain"/>
    <property type="match status" value="1"/>
</dbReference>
<feature type="domain" description="RCK N-terminal" evidence="8">
    <location>
        <begin position="420"/>
        <end position="536"/>
    </location>
</feature>
<dbReference type="InterPro" id="IPR006153">
    <property type="entry name" value="Cation/H_exchanger_TM"/>
</dbReference>
<feature type="transmembrane region" description="Helical" evidence="7">
    <location>
        <begin position="275"/>
        <end position="294"/>
    </location>
</feature>
<keyword evidence="5 7" id="KW-1133">Transmembrane helix</keyword>
<gene>
    <name evidence="9" type="ORF">UV59_C0008G0022</name>
</gene>
<feature type="transmembrane region" description="Helical" evidence="7">
    <location>
        <begin position="146"/>
        <end position="168"/>
    </location>
</feature>
<feature type="transmembrane region" description="Helical" evidence="7">
    <location>
        <begin position="330"/>
        <end position="351"/>
    </location>
</feature>
<feature type="transmembrane region" description="Helical" evidence="7">
    <location>
        <begin position="83"/>
        <end position="105"/>
    </location>
</feature>
<evidence type="ECO:0000259" key="8">
    <source>
        <dbReference type="PROSITE" id="PS51201"/>
    </source>
</evidence>
<evidence type="ECO:0000256" key="7">
    <source>
        <dbReference type="SAM" id="Phobius"/>
    </source>
</evidence>
<name>A0A0G1CIL6_9BACT</name>
<comment type="caution">
    <text evidence="9">The sequence shown here is derived from an EMBL/GenBank/DDBJ whole genome shotgun (WGS) entry which is preliminary data.</text>
</comment>
<dbReference type="InterPro" id="IPR036291">
    <property type="entry name" value="NAD(P)-bd_dom_sf"/>
</dbReference>
<protein>
    <submittedName>
        <fullName evidence="9">Sodium/hydrogen exchanger</fullName>
    </submittedName>
</protein>
<evidence type="ECO:0000313" key="10">
    <source>
        <dbReference type="Proteomes" id="UP000034543"/>
    </source>
</evidence>
<evidence type="ECO:0000256" key="1">
    <source>
        <dbReference type="ARBA" id="ARBA00004141"/>
    </source>
</evidence>
<dbReference type="Pfam" id="PF02254">
    <property type="entry name" value="TrkA_N"/>
    <property type="match status" value="1"/>
</dbReference>
<dbReference type="GO" id="GO:0015297">
    <property type="term" value="F:antiporter activity"/>
    <property type="evidence" value="ECO:0007669"/>
    <property type="project" value="InterPro"/>
</dbReference>
<dbReference type="Proteomes" id="UP000034543">
    <property type="component" value="Unassembled WGS sequence"/>
</dbReference>
<keyword evidence="4 7" id="KW-0812">Transmembrane</keyword>
<evidence type="ECO:0000256" key="3">
    <source>
        <dbReference type="ARBA" id="ARBA00022448"/>
    </source>
</evidence>
<dbReference type="SUPFAM" id="SSF51735">
    <property type="entry name" value="NAD(P)-binding Rossmann-fold domains"/>
    <property type="match status" value="1"/>
</dbReference>
<evidence type="ECO:0000256" key="5">
    <source>
        <dbReference type="ARBA" id="ARBA00022989"/>
    </source>
</evidence>
<proteinExistence type="inferred from homology"/>
<organism evidence="9 10">
    <name type="scientific">Candidatus Gottesmanbacteria bacterium GW2011_GWA1_43_11</name>
    <dbReference type="NCBI Taxonomy" id="1618436"/>
    <lineage>
        <taxon>Bacteria</taxon>
        <taxon>Candidatus Gottesmaniibacteriota</taxon>
    </lineage>
</organism>
<dbReference type="EMBL" id="LCFB01000008">
    <property type="protein sequence ID" value="KKS85329.1"/>
    <property type="molecule type" value="Genomic_DNA"/>
</dbReference>
<sequence length="575" mass="63549">MPISVLTYLLVIVCTAFILGAVMRFIKQPPVIGYLIAGFILSLFLKSNETNEIVNFLSELGIVFLLFTLGIEFSFKRLGKVAHIAIIGAIVQILTTMLFGTLLITGFGFSLFAAFFMASAFSLSSTAIVVKILTDKGEMDTLPGEIMVGWLVVQDLAVLPLMIILPSLGKEMLSGGLTPLSFLLLAKNTLFAFLALGLVLYAGKHLVPWILKKIAGLNSRELLLVSVFIIVIIAAVLTQQLGLSAAIGAFLAGLLIAESSQMHAVFSEIRPLRDLFAMIFFATLGLILPDGFILQNIMTILSLSLVIMLVKFVIVLSLVLYLGYHAKTSFIVGVGLIEIGEFAFVLARVGLFGQTITTFEYGMIVSVALTSILIMPPLFLATPRIYTLLRESSKKRWPYLYTRLFTSFEHRQMLEELPLRDHVVLCGYGRVGKYVGAALELAKIPYLVVEYNQKKATALKERRIPVVYGDPADIDILDYAQVDKARAVVIAIPDLHTQEQVIVNSQTLKRDIIIYCRSHQDEQQKMLQALGVTEVIQPEYEASVSISRRLLQLFSVTPTEIEKKISQLTLVHQAV</sequence>
<evidence type="ECO:0000256" key="4">
    <source>
        <dbReference type="ARBA" id="ARBA00022692"/>
    </source>
</evidence>
<feature type="transmembrane region" description="Helical" evidence="7">
    <location>
        <begin position="300"/>
        <end position="323"/>
    </location>
</feature>
<dbReference type="PANTHER" id="PTHR42751:SF3">
    <property type="entry name" value="SODIUM_GLUTAMATE SYMPORTER"/>
    <property type="match status" value="1"/>
</dbReference>
<dbReference type="PROSITE" id="PS51201">
    <property type="entry name" value="RCK_N"/>
    <property type="match status" value="1"/>
</dbReference>